<feature type="transmembrane region" description="Helical" evidence="1">
    <location>
        <begin position="6"/>
        <end position="27"/>
    </location>
</feature>
<gene>
    <name evidence="2" type="ORF">SAMN02746065_101347</name>
</gene>
<evidence type="ECO:0000313" key="3">
    <source>
        <dbReference type="Proteomes" id="UP000192418"/>
    </source>
</evidence>
<dbReference type="InterPro" id="IPR017199">
    <property type="entry name" value="UCP037409_transporter"/>
</dbReference>
<feature type="transmembrane region" description="Helical" evidence="1">
    <location>
        <begin position="175"/>
        <end position="198"/>
    </location>
</feature>
<dbReference type="STRING" id="1121400.SAMN02746065_101347"/>
<feature type="transmembrane region" description="Helical" evidence="1">
    <location>
        <begin position="143"/>
        <end position="163"/>
    </location>
</feature>
<name>A0A1W1YT84_9BACT</name>
<keyword evidence="1" id="KW-0812">Transmembrane</keyword>
<evidence type="ECO:0000256" key="1">
    <source>
        <dbReference type="SAM" id="Phobius"/>
    </source>
</evidence>
<keyword evidence="1" id="KW-1133">Transmembrane helix</keyword>
<dbReference type="OrthoDB" id="5420053at2"/>
<feature type="transmembrane region" description="Helical" evidence="1">
    <location>
        <begin position="224"/>
        <end position="241"/>
    </location>
</feature>
<keyword evidence="3" id="KW-1185">Reference proteome</keyword>
<feature type="transmembrane region" description="Helical" evidence="1">
    <location>
        <begin position="39"/>
        <end position="60"/>
    </location>
</feature>
<dbReference type="EMBL" id="FWXY01000001">
    <property type="protein sequence ID" value="SMC39354.1"/>
    <property type="molecule type" value="Genomic_DNA"/>
</dbReference>
<reference evidence="2 3" key="1">
    <citation type="submission" date="2017-04" db="EMBL/GenBank/DDBJ databases">
        <authorList>
            <person name="Afonso C.L."/>
            <person name="Miller P.J."/>
            <person name="Scott M.A."/>
            <person name="Spackman E."/>
            <person name="Goraichik I."/>
            <person name="Dimitrov K.M."/>
            <person name="Suarez D.L."/>
            <person name="Swayne D.E."/>
        </authorList>
    </citation>
    <scope>NUCLEOTIDE SEQUENCE [LARGE SCALE GENOMIC DNA]</scope>
    <source>
        <strain evidence="2 3">DSM 3385</strain>
    </source>
</reference>
<accession>A0A1W1YT84</accession>
<dbReference type="Pfam" id="PF09930">
    <property type="entry name" value="DUF2162"/>
    <property type="match status" value="1"/>
</dbReference>
<dbReference type="RefSeq" id="WP_084066640.1">
    <property type="nucleotide sequence ID" value="NZ_FWXY01000001.1"/>
</dbReference>
<evidence type="ECO:0000313" key="2">
    <source>
        <dbReference type="EMBL" id="SMC39354.1"/>
    </source>
</evidence>
<proteinExistence type="predicted"/>
<feature type="transmembrane region" description="Helical" evidence="1">
    <location>
        <begin position="110"/>
        <end position="137"/>
    </location>
</feature>
<dbReference type="AlphaFoldDB" id="A0A1W1YT84"/>
<organism evidence="2 3">
    <name type="scientific">Desulfocicer vacuolatum DSM 3385</name>
    <dbReference type="NCBI Taxonomy" id="1121400"/>
    <lineage>
        <taxon>Bacteria</taxon>
        <taxon>Pseudomonadati</taxon>
        <taxon>Thermodesulfobacteriota</taxon>
        <taxon>Desulfobacteria</taxon>
        <taxon>Desulfobacterales</taxon>
        <taxon>Desulfobacteraceae</taxon>
        <taxon>Desulfocicer</taxon>
    </lineage>
</organism>
<sequence>MALKSLFLGVLFSMGIFAVKSGFGLNYYLGTCSGIPKRVWGTTLFTVLYGLIFIACTILVTTTDLMAWFPLFQIIISHAMTLHFFLAVLMCIWSLALIRKKKGNKNKTRGWMLLALPCPVCMVVIFLSVAFFAAYVPEHVKETISLLFLGFMILNLSTLGALYRLGKRTHTPPDHLLGGAMLFIALYFLLSVIIMPQFSGIEEIYSLSLHGSPPGQDLLMEKRWTFTLLTLLFMGGTLTAMSQMSPSSFFHSLVPAPLPWKRHKNIYKK</sequence>
<protein>
    <submittedName>
        <fullName evidence="2">Predicted transporter</fullName>
    </submittedName>
</protein>
<keyword evidence="1" id="KW-0472">Membrane</keyword>
<dbReference type="Proteomes" id="UP000192418">
    <property type="component" value="Unassembled WGS sequence"/>
</dbReference>
<feature type="transmembrane region" description="Helical" evidence="1">
    <location>
        <begin position="72"/>
        <end position="98"/>
    </location>
</feature>